<accession>A0A3G5A8V8</accession>
<proteinExistence type="predicted"/>
<reference evidence="1" key="1">
    <citation type="submission" date="2018-10" db="EMBL/GenBank/DDBJ databases">
        <title>Hidden diversity of soil giant viruses.</title>
        <authorList>
            <person name="Schulz F."/>
            <person name="Alteio L."/>
            <person name="Goudeau D."/>
            <person name="Ryan E.M."/>
            <person name="Malmstrom R.R."/>
            <person name="Blanchard J."/>
            <person name="Woyke T."/>
        </authorList>
    </citation>
    <scope>NUCLEOTIDE SEQUENCE</scope>
    <source>
        <strain evidence="1">HOV1</strain>
    </source>
</reference>
<dbReference type="InterPro" id="IPR029044">
    <property type="entry name" value="Nucleotide-diphossugar_trans"/>
</dbReference>
<dbReference type="SUPFAM" id="SSF53448">
    <property type="entry name" value="Nucleotide-diphospho-sugar transferases"/>
    <property type="match status" value="1"/>
</dbReference>
<feature type="non-terminal residue" evidence="1">
    <location>
        <position position="1"/>
    </location>
</feature>
<dbReference type="EMBL" id="MK072352">
    <property type="protein sequence ID" value="AYV82263.1"/>
    <property type="molecule type" value="Genomic_DNA"/>
</dbReference>
<evidence type="ECO:0000313" key="1">
    <source>
        <dbReference type="EMBL" id="AYV82263.1"/>
    </source>
</evidence>
<sequence>VLWQTSKYFRYFIDNSLTVSVNNEGLINKLLTNVSKIVTTNQDVFKSVSSQYGINSEELIDINKNDGYNKLFNNKRFRYQCRVADFDPINNGMEIEIPSYVTKMVKSKEMANVSKYLLSDFYNRCIKSIPNRPEPYVYMSQYYIDRNEGYNALEAIETAIKCLQGKNGVEIGLSYMDILQMLKAKCLHCIKKYQESYDICHTLLSSSSSSSSSSSKIYSAKIYELIENVRDSNIDYLKDTLTLYNSNKIKAIKPIGNNGNNIALSITTCKRLDLFTKTINSFINCCEDISLIGHFICVDDNSIQSDRDEMQRKYPFFNFIWKTPEQKGHYVSMNIIHDYVSSNDIRYLIHMEDDFHFVQKRKYVTDAINIIESDTKLGQVLFNRNYAEVENFKKRIPGGIPKKTKNGLRYVEHEHYLDGTDEYSSFIKRHQGYGTNAYWPHFSFRPSLLKCTILTDVGVFSNTPHFELAYAKEYKQRGYRSAFFDSFCCIHIGKKTWEKNGVNSYVLNNTNQFSINNDFISVKLLSDNLDSWKQFKSVGNKILPYYERVTTEQITDITKDDILMLKNNKFNYRRDKLAPILKHIKLWREFSSRYCLILDENVVFQNNINLNEIFTIVEHVKPEFIVLGWENVSDTTEADKEDKEDKNKIDDKGTNNYELNIISSLLGNPCGYIISKNGANKLISQLKQTGFSEGLFDQFKNIGGLDMYEIVPNIINSTRSINFNDEDILNMATHTATNIDMDTANSLLEGYTFYSQLDSYGGDIEFIGARTLAELKEWADDNENCQGFNTQGWMKHTIMLDDLCTLYRSINANEGLYVKNNVINK</sequence>
<name>A0A3G5A8V8_9VIRU</name>
<organism evidence="1">
    <name type="scientific">Homavirus sp</name>
    <dbReference type="NCBI Taxonomy" id="2487769"/>
    <lineage>
        <taxon>Viruses</taxon>
        <taxon>Varidnaviria</taxon>
        <taxon>Bamfordvirae</taxon>
        <taxon>Nucleocytoviricota</taxon>
        <taxon>Megaviricetes</taxon>
        <taxon>Imitervirales</taxon>
        <taxon>Mimiviridae</taxon>
        <taxon>Klosneuvirinae</taxon>
    </lineage>
</organism>
<keyword evidence="1" id="KW-0808">Transferase</keyword>
<protein>
    <submittedName>
        <fullName evidence="1">Glycosyltransferase family 2</fullName>
    </submittedName>
</protein>
<gene>
    <name evidence="1" type="ORF">Homavirus21_10</name>
</gene>
<dbReference type="GO" id="GO:0016740">
    <property type="term" value="F:transferase activity"/>
    <property type="evidence" value="ECO:0007669"/>
    <property type="project" value="UniProtKB-KW"/>
</dbReference>